<comment type="subunit">
    <text evidence="2">Homodimer.</text>
</comment>
<dbReference type="InterPro" id="IPR015590">
    <property type="entry name" value="Aldehyde_DH_dom"/>
</dbReference>
<proteinExistence type="inferred from homology"/>
<gene>
    <name evidence="11" type="ORF">E8K88_17735</name>
</gene>
<evidence type="ECO:0000256" key="6">
    <source>
        <dbReference type="PIRNR" id="PIRNR036492"/>
    </source>
</evidence>
<organism evidence="11 12">
    <name type="scientific">Lampropedia aestuarii</name>
    <dbReference type="NCBI Taxonomy" id="2562762"/>
    <lineage>
        <taxon>Bacteria</taxon>
        <taxon>Pseudomonadati</taxon>
        <taxon>Pseudomonadota</taxon>
        <taxon>Betaproteobacteria</taxon>
        <taxon>Burkholderiales</taxon>
        <taxon>Comamonadaceae</taxon>
        <taxon>Lampropedia</taxon>
    </lineage>
</organism>
<dbReference type="GO" id="GO:0006081">
    <property type="term" value="P:aldehyde metabolic process"/>
    <property type="evidence" value="ECO:0007669"/>
    <property type="project" value="InterPro"/>
</dbReference>
<feature type="domain" description="Aldehyde dehydrogenase" evidence="10">
    <location>
        <begin position="13"/>
        <end position="472"/>
    </location>
</feature>
<dbReference type="SUPFAM" id="SSF53720">
    <property type="entry name" value="ALDH-like"/>
    <property type="match status" value="1"/>
</dbReference>
<evidence type="ECO:0000256" key="3">
    <source>
        <dbReference type="ARBA" id="ARBA00023002"/>
    </source>
</evidence>
<evidence type="ECO:0000259" key="10">
    <source>
        <dbReference type="Pfam" id="PF00171"/>
    </source>
</evidence>
<feature type="active site" evidence="7 8">
    <location>
        <position position="245"/>
    </location>
</feature>
<dbReference type="OrthoDB" id="6187633at2"/>
<dbReference type="FunFam" id="3.40.605.10:FF:000026">
    <property type="entry name" value="Aldehyde dehydrogenase, putative"/>
    <property type="match status" value="1"/>
</dbReference>
<dbReference type="InterPro" id="IPR016160">
    <property type="entry name" value="Ald_DH_CS_CYS"/>
</dbReference>
<reference evidence="11 12" key="1">
    <citation type="submission" date="2019-04" db="EMBL/GenBank/DDBJ databases">
        <title>Lampropedia sp YIM MLB12 draf genome.</title>
        <authorList>
            <person name="Wang Y.-X."/>
        </authorList>
    </citation>
    <scope>NUCLEOTIDE SEQUENCE [LARGE SCALE GENOMIC DNA]</scope>
    <source>
        <strain evidence="11 12">YIM MLB12</strain>
    </source>
</reference>
<dbReference type="AlphaFoldDB" id="A0A4S5BLV9"/>
<evidence type="ECO:0000256" key="8">
    <source>
        <dbReference type="PROSITE-ProRule" id="PRU10007"/>
    </source>
</evidence>
<evidence type="ECO:0000313" key="11">
    <source>
        <dbReference type="EMBL" id="THJ30466.1"/>
    </source>
</evidence>
<evidence type="ECO:0000256" key="1">
    <source>
        <dbReference type="ARBA" id="ARBA00009986"/>
    </source>
</evidence>
<dbReference type="RefSeq" id="WP_136407997.1">
    <property type="nucleotide sequence ID" value="NZ_SSWX01000047.1"/>
</dbReference>
<dbReference type="PROSITE" id="PS00687">
    <property type="entry name" value="ALDEHYDE_DEHYDR_GLU"/>
    <property type="match status" value="1"/>
</dbReference>
<comment type="similarity">
    <text evidence="1 6 9">Belongs to the aldehyde dehydrogenase family.</text>
</comment>
<comment type="catalytic activity">
    <reaction evidence="4">
        <text>4-(hydroxymethyl)benzenesulfonate + NAD(+) = 4-formylbenzenesulfonate + NADH + H(+)</text>
        <dbReference type="Rhea" id="RHEA:24412"/>
        <dbReference type="ChEBI" id="CHEBI:11944"/>
        <dbReference type="ChEBI" id="CHEBI:11987"/>
        <dbReference type="ChEBI" id="CHEBI:15378"/>
        <dbReference type="ChEBI" id="CHEBI:57540"/>
        <dbReference type="ChEBI" id="CHEBI:57945"/>
        <dbReference type="EC" id="1.1.1.257"/>
    </reaction>
</comment>
<keyword evidence="12" id="KW-1185">Reference proteome</keyword>
<dbReference type="Gene3D" id="3.40.605.10">
    <property type="entry name" value="Aldehyde Dehydrogenase, Chain A, domain 1"/>
    <property type="match status" value="1"/>
</dbReference>
<dbReference type="PIRSF" id="PIRSF036492">
    <property type="entry name" value="ALDH"/>
    <property type="match status" value="1"/>
</dbReference>
<evidence type="ECO:0000256" key="4">
    <source>
        <dbReference type="ARBA" id="ARBA00051407"/>
    </source>
</evidence>
<dbReference type="InterPro" id="IPR016163">
    <property type="entry name" value="Ald_DH_C"/>
</dbReference>
<comment type="function">
    <text evidence="5">Involved in the toluene-4-sulfonate degradation pathway. Does not discriminate between the sulfonate and the carboxyl substituents and can also be involved in the p-toluenecarboxylate degradation pathway.</text>
</comment>
<name>A0A4S5BLV9_9BURK</name>
<dbReference type="EMBL" id="SSWX01000047">
    <property type="protein sequence ID" value="THJ30466.1"/>
    <property type="molecule type" value="Genomic_DNA"/>
</dbReference>
<sequence>MKNGLFIAGDWAQTSERFEAINPYTGTMWTTIPQASDAQVAEAIAAARHAFEHGWRQTTGLERSRLLFRLADLMDASADELSRLESTDNGKVIRETRIQMGLAARQYRFYAGYADKLWGQVIPLDQRDVFDYVSNEPLGVVALITPWNSPLLLLSNKLAPALAAGNTVVVKPSEHASATTLEFCKLVEQAGFPKGVINVVTGDYRVGKALVGSRNIDRISFTGSPEVGKSIAATAGQNLVPVTLELGGKSPNIIFEDADLKRAIVGALAGIFAATGQTCIAGSRLLVQRSIYPQVVEALKQRAQNIRLGNPLDLATEMGTVANEPQFKRIIERIDQATKEGARLVTGGARASGAGLEQGFFVQPTIFADVDNAMEIAQEEVFGPVLSIIPFDSEEDAVRIANGTRYGLASGVWTSSLSRTMRMTRAIKAGTVWVNTYRVSAAQAPFGGTKESGFGRERGEAGLAEFLHTKNVMIDFSDDERDPFVVKS</sequence>
<dbReference type="Gene3D" id="3.40.309.10">
    <property type="entry name" value="Aldehyde Dehydrogenase, Chain A, domain 2"/>
    <property type="match status" value="1"/>
</dbReference>
<comment type="caution">
    <text evidence="11">The sequence shown here is derived from an EMBL/GenBank/DDBJ whole genome shotgun (WGS) entry which is preliminary data.</text>
</comment>
<dbReference type="CDD" id="cd07114">
    <property type="entry name" value="ALDH_DhaS"/>
    <property type="match status" value="1"/>
</dbReference>
<dbReference type="GO" id="GO:0018462">
    <property type="term" value="F:4-(hydroxymethyl)benzenesulfonate dehydrogenase activity"/>
    <property type="evidence" value="ECO:0007669"/>
    <property type="project" value="UniProtKB-EC"/>
</dbReference>
<evidence type="ECO:0000256" key="5">
    <source>
        <dbReference type="ARBA" id="ARBA00056807"/>
    </source>
</evidence>
<evidence type="ECO:0000256" key="2">
    <source>
        <dbReference type="ARBA" id="ARBA00011738"/>
    </source>
</evidence>
<dbReference type="Proteomes" id="UP000306236">
    <property type="component" value="Unassembled WGS sequence"/>
</dbReference>
<dbReference type="InterPro" id="IPR012394">
    <property type="entry name" value="Aldehyde_DH_NAD(P)"/>
</dbReference>
<evidence type="ECO:0000256" key="7">
    <source>
        <dbReference type="PIRSR" id="PIRSR036492-1"/>
    </source>
</evidence>
<dbReference type="Pfam" id="PF00171">
    <property type="entry name" value="Aldedh"/>
    <property type="match status" value="1"/>
</dbReference>
<protein>
    <recommendedName>
        <fullName evidence="6">Aldehyde dehydrogenase</fullName>
    </recommendedName>
</protein>
<dbReference type="InterPro" id="IPR016162">
    <property type="entry name" value="Ald_DH_N"/>
</dbReference>
<dbReference type="GO" id="GO:0016620">
    <property type="term" value="F:oxidoreductase activity, acting on the aldehyde or oxo group of donors, NAD or NADP as acceptor"/>
    <property type="evidence" value="ECO:0007669"/>
    <property type="project" value="InterPro"/>
</dbReference>
<dbReference type="InterPro" id="IPR029510">
    <property type="entry name" value="Ald_DH_CS_GLU"/>
</dbReference>
<accession>A0A4S5BLV9</accession>
<dbReference type="FunFam" id="3.40.605.10:FF:000007">
    <property type="entry name" value="NAD/NADP-dependent betaine aldehyde dehydrogenase"/>
    <property type="match status" value="1"/>
</dbReference>
<dbReference type="PANTHER" id="PTHR11699">
    <property type="entry name" value="ALDEHYDE DEHYDROGENASE-RELATED"/>
    <property type="match status" value="1"/>
</dbReference>
<evidence type="ECO:0000256" key="9">
    <source>
        <dbReference type="RuleBase" id="RU003345"/>
    </source>
</evidence>
<evidence type="ECO:0000313" key="12">
    <source>
        <dbReference type="Proteomes" id="UP000306236"/>
    </source>
</evidence>
<dbReference type="FunFam" id="3.40.309.10:FF:000012">
    <property type="entry name" value="Betaine aldehyde dehydrogenase"/>
    <property type="match status" value="1"/>
</dbReference>
<dbReference type="PROSITE" id="PS00070">
    <property type="entry name" value="ALDEHYDE_DEHYDR_CYS"/>
    <property type="match status" value="1"/>
</dbReference>
<feature type="active site" evidence="7">
    <location>
        <position position="279"/>
    </location>
</feature>
<dbReference type="InterPro" id="IPR016161">
    <property type="entry name" value="Ald_DH/histidinol_DH"/>
</dbReference>
<keyword evidence="3 6" id="KW-0560">Oxidoreductase</keyword>